<dbReference type="RefSeq" id="WP_124085522.1">
    <property type="nucleotide sequence ID" value="NZ_UXAW01000048.1"/>
</dbReference>
<dbReference type="PANTHER" id="PTHR35146">
    <property type="entry name" value="UPF0178 PROTEIN YAII"/>
    <property type="match status" value="1"/>
</dbReference>
<evidence type="ECO:0000313" key="3">
    <source>
        <dbReference type="EMBL" id="VDC23571.1"/>
    </source>
</evidence>
<evidence type="ECO:0000256" key="2">
    <source>
        <dbReference type="HAMAP-Rule" id="MF_00489"/>
    </source>
</evidence>
<dbReference type="Pfam" id="PF02639">
    <property type="entry name" value="DUF188"/>
    <property type="match status" value="1"/>
</dbReference>
<dbReference type="PANTHER" id="PTHR35146:SF1">
    <property type="entry name" value="UPF0178 PROTEIN YAII"/>
    <property type="match status" value="1"/>
</dbReference>
<dbReference type="EMBL" id="UXAW01000048">
    <property type="protein sequence ID" value="VDC23571.1"/>
    <property type="molecule type" value="Genomic_DNA"/>
</dbReference>
<dbReference type="InterPro" id="IPR003791">
    <property type="entry name" value="UPF0178"/>
</dbReference>
<name>A0A3P5WWZ0_9RHOB</name>
<gene>
    <name evidence="3" type="ORF">XINFAN_01111</name>
</gene>
<dbReference type="Proteomes" id="UP000277498">
    <property type="component" value="Unassembled WGS sequence"/>
</dbReference>
<evidence type="ECO:0000256" key="1">
    <source>
        <dbReference type="ARBA" id="ARBA00008522"/>
    </source>
</evidence>
<dbReference type="AlphaFoldDB" id="A0A3P5WWZ0"/>
<organism evidence="3 4">
    <name type="scientific">Pseudogemmobacter humi</name>
    <dbReference type="NCBI Taxonomy" id="2483812"/>
    <lineage>
        <taxon>Bacteria</taxon>
        <taxon>Pseudomonadati</taxon>
        <taxon>Pseudomonadota</taxon>
        <taxon>Alphaproteobacteria</taxon>
        <taxon>Rhodobacterales</taxon>
        <taxon>Paracoccaceae</taxon>
        <taxon>Pseudogemmobacter</taxon>
    </lineage>
</organism>
<dbReference type="HAMAP" id="MF_00489">
    <property type="entry name" value="UPF0178"/>
    <property type="match status" value="1"/>
</dbReference>
<dbReference type="NCBIfam" id="NF001095">
    <property type="entry name" value="PRK00124.1"/>
    <property type="match status" value="1"/>
</dbReference>
<comment type="similarity">
    <text evidence="1 2">Belongs to the UPF0178 family.</text>
</comment>
<dbReference type="OrthoDB" id="9798918at2"/>
<proteinExistence type="inferred from homology"/>
<reference evidence="3 4" key="1">
    <citation type="submission" date="2018-11" db="EMBL/GenBank/DDBJ databases">
        <authorList>
            <person name="Criscuolo A."/>
        </authorList>
    </citation>
    <scope>NUCLEOTIDE SEQUENCE [LARGE SCALE GENOMIC DNA]</scope>
    <source>
        <strain evidence="3">ACIP111625</strain>
    </source>
</reference>
<accession>A0A3P5WWZ0</accession>
<protein>
    <recommendedName>
        <fullName evidence="2">UPF0178 protein XINFAN_01111</fullName>
    </recommendedName>
</protein>
<keyword evidence="4" id="KW-1185">Reference proteome</keyword>
<evidence type="ECO:0000313" key="4">
    <source>
        <dbReference type="Proteomes" id="UP000277498"/>
    </source>
</evidence>
<sequence>MVLYIDADACPVKAEAERVAVRQSVPMVLVSNGGIRPSAHPLVSSVYVGSGLDEADRWIADHAGAGDVVVTSDIPLAARVIAGGAAVVKPDGQELTPANIGTTLATRDLMTDLRSADPFRQGGGRSFSKADRSRFLDTLDRVLRRVHVAARTDGGAGPGQSSIQ</sequence>